<protein>
    <submittedName>
        <fullName evidence="2">Uncharacterized protein</fullName>
    </submittedName>
</protein>
<feature type="compositionally biased region" description="Basic and acidic residues" evidence="1">
    <location>
        <begin position="22"/>
        <end position="104"/>
    </location>
</feature>
<dbReference type="Proteomes" id="UP001177670">
    <property type="component" value="Unassembled WGS sequence"/>
</dbReference>
<keyword evidence="3" id="KW-1185">Reference proteome</keyword>
<reference evidence="2" key="1">
    <citation type="submission" date="2021-10" db="EMBL/GenBank/DDBJ databases">
        <title>Melipona bicolor Genome sequencing and assembly.</title>
        <authorList>
            <person name="Araujo N.S."/>
            <person name="Arias M.C."/>
        </authorList>
    </citation>
    <scope>NUCLEOTIDE SEQUENCE</scope>
    <source>
        <strain evidence="2">USP_2M_L1-L4_2017</strain>
        <tissue evidence="2">Whole body</tissue>
    </source>
</reference>
<evidence type="ECO:0000256" key="1">
    <source>
        <dbReference type="SAM" id="MobiDB-lite"/>
    </source>
</evidence>
<evidence type="ECO:0000313" key="2">
    <source>
        <dbReference type="EMBL" id="KAK1129841.1"/>
    </source>
</evidence>
<dbReference type="AlphaFoldDB" id="A0AA40KR90"/>
<name>A0AA40KR90_9HYME</name>
<sequence length="138" mass="15952">RTSGLAERSNCSRAKSATAARSFEDNAPRVKTGGEEKKRSKRERPGGRKERHAERKEKEKRTECKEERGEEKRRETNEGDEKKKRKEPAWKNYRKEAVQAEGGRRGRRKKCSLVKTNPFERTARSSGSNFAIVPSFDR</sequence>
<feature type="region of interest" description="Disordered" evidence="1">
    <location>
        <begin position="1"/>
        <end position="138"/>
    </location>
</feature>
<feature type="compositionally biased region" description="Polar residues" evidence="1">
    <location>
        <begin position="1"/>
        <end position="15"/>
    </location>
</feature>
<organism evidence="2 3">
    <name type="scientific">Melipona bicolor</name>
    <dbReference type="NCBI Taxonomy" id="60889"/>
    <lineage>
        <taxon>Eukaryota</taxon>
        <taxon>Metazoa</taxon>
        <taxon>Ecdysozoa</taxon>
        <taxon>Arthropoda</taxon>
        <taxon>Hexapoda</taxon>
        <taxon>Insecta</taxon>
        <taxon>Pterygota</taxon>
        <taxon>Neoptera</taxon>
        <taxon>Endopterygota</taxon>
        <taxon>Hymenoptera</taxon>
        <taxon>Apocrita</taxon>
        <taxon>Aculeata</taxon>
        <taxon>Apoidea</taxon>
        <taxon>Anthophila</taxon>
        <taxon>Apidae</taxon>
        <taxon>Melipona</taxon>
    </lineage>
</organism>
<comment type="caution">
    <text evidence="2">The sequence shown here is derived from an EMBL/GenBank/DDBJ whole genome shotgun (WGS) entry which is preliminary data.</text>
</comment>
<evidence type="ECO:0000313" key="3">
    <source>
        <dbReference type="Proteomes" id="UP001177670"/>
    </source>
</evidence>
<feature type="non-terminal residue" evidence="2">
    <location>
        <position position="138"/>
    </location>
</feature>
<dbReference type="EMBL" id="JAHYIQ010000008">
    <property type="protein sequence ID" value="KAK1129841.1"/>
    <property type="molecule type" value="Genomic_DNA"/>
</dbReference>
<proteinExistence type="predicted"/>
<gene>
    <name evidence="2" type="ORF">K0M31_019549</name>
</gene>
<accession>A0AA40KR90</accession>
<feature type="non-terminal residue" evidence="2">
    <location>
        <position position="1"/>
    </location>
</feature>